<accession>A0A5C6FFX3</accession>
<dbReference type="Proteomes" id="UP000316476">
    <property type="component" value="Unassembled WGS sequence"/>
</dbReference>
<dbReference type="EMBL" id="SJPZ01000004">
    <property type="protein sequence ID" value="TWU59697.1"/>
    <property type="molecule type" value="Genomic_DNA"/>
</dbReference>
<reference evidence="1 2" key="1">
    <citation type="submission" date="2019-02" db="EMBL/GenBank/DDBJ databases">
        <title>Deep-cultivation of Planctomycetes and their phenomic and genomic characterization uncovers novel biology.</title>
        <authorList>
            <person name="Wiegand S."/>
            <person name="Jogler M."/>
            <person name="Boedeker C."/>
            <person name="Pinto D."/>
            <person name="Vollmers J."/>
            <person name="Rivas-Marin E."/>
            <person name="Kohn T."/>
            <person name="Peeters S.H."/>
            <person name="Heuer A."/>
            <person name="Rast P."/>
            <person name="Oberbeckmann S."/>
            <person name="Bunk B."/>
            <person name="Jeske O."/>
            <person name="Meyerdierks A."/>
            <person name="Storesund J.E."/>
            <person name="Kallscheuer N."/>
            <person name="Luecker S."/>
            <person name="Lage O.M."/>
            <person name="Pohl T."/>
            <person name="Merkel B.J."/>
            <person name="Hornburger P."/>
            <person name="Mueller R.-W."/>
            <person name="Bruemmer F."/>
            <person name="Labrenz M."/>
            <person name="Spormann A.M."/>
            <person name="Op Den Camp H."/>
            <person name="Overmann J."/>
            <person name="Amann R."/>
            <person name="Jetten M.S.M."/>
            <person name="Mascher T."/>
            <person name="Medema M.H."/>
            <person name="Devos D.P."/>
            <person name="Kaster A.-K."/>
            <person name="Ovreas L."/>
            <person name="Rohde M."/>
            <person name="Galperin M.Y."/>
            <person name="Jogler C."/>
        </authorList>
    </citation>
    <scope>NUCLEOTIDE SEQUENCE [LARGE SCALE GENOMIC DNA]</scope>
    <source>
        <strain evidence="1 2">V7</strain>
    </source>
</reference>
<protein>
    <submittedName>
        <fullName evidence="1">Uncharacterized protein</fullName>
    </submittedName>
</protein>
<evidence type="ECO:0000313" key="1">
    <source>
        <dbReference type="EMBL" id="TWU59697.1"/>
    </source>
</evidence>
<name>A0A5C6FFX3_9PLAN</name>
<comment type="caution">
    <text evidence="1">The sequence shown here is derived from an EMBL/GenBank/DDBJ whole genome shotgun (WGS) entry which is preliminary data.</text>
</comment>
<sequence length="79" mass="8936">MSAGVDDQYARTAKNLRIQTAPCPINRWRLVYPDHHATPDDSSANTRRESAFSRISTFLRVVFRSPQTYPVNNLSVASL</sequence>
<organism evidence="1 2">
    <name type="scientific">Crateriforma conspicua</name>
    <dbReference type="NCBI Taxonomy" id="2527996"/>
    <lineage>
        <taxon>Bacteria</taxon>
        <taxon>Pseudomonadati</taxon>
        <taxon>Planctomycetota</taxon>
        <taxon>Planctomycetia</taxon>
        <taxon>Planctomycetales</taxon>
        <taxon>Planctomycetaceae</taxon>
        <taxon>Crateriforma</taxon>
    </lineage>
</organism>
<evidence type="ECO:0000313" key="2">
    <source>
        <dbReference type="Proteomes" id="UP000316476"/>
    </source>
</evidence>
<proteinExistence type="predicted"/>
<gene>
    <name evidence="1" type="ORF">V7x_54710</name>
</gene>
<dbReference type="AlphaFoldDB" id="A0A5C6FFX3"/>